<keyword evidence="4 6" id="KW-0378">Hydrolase</keyword>
<organism evidence="8 9">
    <name type="scientific">Ollibium composti</name>
    <dbReference type="NCBI Taxonomy" id="2675109"/>
    <lineage>
        <taxon>Bacteria</taxon>
        <taxon>Pseudomonadati</taxon>
        <taxon>Pseudomonadota</taxon>
        <taxon>Alphaproteobacteria</taxon>
        <taxon>Hyphomicrobiales</taxon>
        <taxon>Phyllobacteriaceae</taxon>
        <taxon>Ollibium</taxon>
    </lineage>
</organism>
<keyword evidence="2 6" id="KW-0645">Protease</keyword>
<feature type="signal peptide" evidence="6">
    <location>
        <begin position="1"/>
        <end position="25"/>
    </location>
</feature>
<dbReference type="EMBL" id="SSNY01000014">
    <property type="protein sequence ID" value="THF54954.1"/>
    <property type="molecule type" value="Genomic_DNA"/>
</dbReference>
<dbReference type="GO" id="GO:0008233">
    <property type="term" value="F:peptidase activity"/>
    <property type="evidence" value="ECO:0007669"/>
    <property type="project" value="UniProtKB-KW"/>
</dbReference>
<dbReference type="PRINTS" id="PR00839">
    <property type="entry name" value="V8PROTEASE"/>
</dbReference>
<feature type="region of interest" description="Disordered" evidence="7">
    <location>
        <begin position="111"/>
        <end position="147"/>
    </location>
</feature>
<feature type="compositionally biased region" description="Low complexity" evidence="7">
    <location>
        <begin position="111"/>
        <end position="126"/>
    </location>
</feature>
<feature type="chain" id="PRO_5044996173" description="Serine protease" evidence="6">
    <location>
        <begin position="26"/>
        <end position="372"/>
    </location>
</feature>
<evidence type="ECO:0000256" key="1">
    <source>
        <dbReference type="ARBA" id="ARBA00008764"/>
    </source>
</evidence>
<dbReference type="InterPro" id="IPR043504">
    <property type="entry name" value="Peptidase_S1_PA_chymotrypsin"/>
</dbReference>
<evidence type="ECO:0000256" key="4">
    <source>
        <dbReference type="ARBA" id="ARBA00022801"/>
    </source>
</evidence>
<evidence type="ECO:0000256" key="2">
    <source>
        <dbReference type="ARBA" id="ARBA00022670"/>
    </source>
</evidence>
<name>A0ABY2Q4F4_9HYPH</name>
<keyword evidence="3 6" id="KW-0732">Signal</keyword>
<dbReference type="InterPro" id="IPR009003">
    <property type="entry name" value="Peptidase_S1_PA"/>
</dbReference>
<sequence length="372" mass="39793">MTKLTKTIIASALVSTAMWALPASAQQAGSANAGNSESMRDVGSDDFKPGRAKPIAPPKLSEDEASRAAPLTDEETAVKSYGVVGKSSDGKAIREAPSEAIRNLVIEEMNAPADGGQSGDDAASGPQKTEDPALNEGDEANRQVFGDDDRVQIKNTKVYPFSAIGYLEAKSPKTGSYGSCSATLIGPRTVLTAAHCLYSHEDKDWLDEFLFVPALNGSTADDAPFGSFTYDSAYILQGFIDNYQGYYGSVVPWDLGIVTLKQDVGNSLGWLGYSNFDDLGDFTANIVGYPGDKPMGTMWRATCDVMAENIGPENFAYDCDTYPGSSGSSVYAYDNKSKQRIITGVNIAESPDANTAIRLNAVNIEWINSLWK</sequence>
<dbReference type="RefSeq" id="WP_136359962.1">
    <property type="nucleotide sequence ID" value="NZ_SSNY01000014.1"/>
</dbReference>
<feature type="compositionally biased region" description="Basic and acidic residues" evidence="7">
    <location>
        <begin position="38"/>
        <end position="49"/>
    </location>
</feature>
<comment type="similarity">
    <text evidence="1 6">Belongs to the peptidase S1B family.</text>
</comment>
<accession>A0ABY2Q4F4</accession>
<proteinExistence type="inferred from homology"/>
<dbReference type="InterPro" id="IPR050966">
    <property type="entry name" value="Glutamyl_endopeptidase"/>
</dbReference>
<dbReference type="Proteomes" id="UP000306441">
    <property type="component" value="Unassembled WGS sequence"/>
</dbReference>
<gene>
    <name evidence="8" type="ORF">E6C48_20055</name>
</gene>
<evidence type="ECO:0000313" key="8">
    <source>
        <dbReference type="EMBL" id="THF54954.1"/>
    </source>
</evidence>
<reference evidence="8 9" key="1">
    <citation type="submission" date="2019-04" db="EMBL/GenBank/DDBJ databases">
        <title>Mesorhizobium composti sp. nov., isolated from compost.</title>
        <authorList>
            <person name="Lin S.-Y."/>
            <person name="Hameed A."/>
            <person name="Hsieh Y.-T."/>
            <person name="Young C.-C."/>
        </authorList>
    </citation>
    <scope>NUCLEOTIDE SEQUENCE [LARGE SCALE GENOMIC DNA]</scope>
    <source>
        <strain evidence="8 9">CC-YTH430</strain>
    </source>
</reference>
<evidence type="ECO:0000256" key="5">
    <source>
        <dbReference type="ARBA" id="ARBA00022825"/>
    </source>
</evidence>
<feature type="region of interest" description="Disordered" evidence="7">
    <location>
        <begin position="29"/>
        <end position="73"/>
    </location>
</feature>
<dbReference type="InterPro" id="IPR008256">
    <property type="entry name" value="Peptidase_S1B"/>
</dbReference>
<dbReference type="EC" id="3.4.21.-" evidence="6"/>
<dbReference type="Gene3D" id="2.40.10.10">
    <property type="entry name" value="Trypsin-like serine proteases"/>
    <property type="match status" value="2"/>
</dbReference>
<dbReference type="PANTHER" id="PTHR15462:SF8">
    <property type="entry name" value="SERINE PROTEASE"/>
    <property type="match status" value="1"/>
</dbReference>
<evidence type="ECO:0000256" key="7">
    <source>
        <dbReference type="SAM" id="MobiDB-lite"/>
    </source>
</evidence>
<keyword evidence="9" id="KW-1185">Reference proteome</keyword>
<dbReference type="SUPFAM" id="SSF50494">
    <property type="entry name" value="Trypsin-like serine proteases"/>
    <property type="match status" value="1"/>
</dbReference>
<dbReference type="InterPro" id="IPR018114">
    <property type="entry name" value="TRYPSIN_HIS"/>
</dbReference>
<comment type="caution">
    <text evidence="8">The sequence shown here is derived from an EMBL/GenBank/DDBJ whole genome shotgun (WGS) entry which is preliminary data.</text>
</comment>
<keyword evidence="5 6" id="KW-0720">Serine protease</keyword>
<dbReference type="PROSITE" id="PS00134">
    <property type="entry name" value="TRYPSIN_HIS"/>
    <property type="match status" value="1"/>
</dbReference>
<dbReference type="GO" id="GO:0006508">
    <property type="term" value="P:proteolysis"/>
    <property type="evidence" value="ECO:0007669"/>
    <property type="project" value="UniProtKB-KW"/>
</dbReference>
<evidence type="ECO:0000256" key="3">
    <source>
        <dbReference type="ARBA" id="ARBA00022729"/>
    </source>
</evidence>
<evidence type="ECO:0000313" key="9">
    <source>
        <dbReference type="Proteomes" id="UP000306441"/>
    </source>
</evidence>
<dbReference type="PANTHER" id="PTHR15462">
    <property type="entry name" value="SERINE PROTEASE"/>
    <property type="match status" value="1"/>
</dbReference>
<dbReference type="Pfam" id="PF13365">
    <property type="entry name" value="Trypsin_2"/>
    <property type="match status" value="1"/>
</dbReference>
<protein>
    <recommendedName>
        <fullName evidence="6">Serine protease</fullName>
        <ecNumber evidence="6">3.4.21.-</ecNumber>
    </recommendedName>
</protein>
<evidence type="ECO:0000256" key="6">
    <source>
        <dbReference type="RuleBase" id="RU004296"/>
    </source>
</evidence>